<sequence>MDLDLDSVGAAYSRVWHERLNRTFLPLLVGLLIRRERTRPKVEASARARCIYGIVIASAVQTQRAVCVTFSRQ</sequence>
<dbReference type="EMBL" id="KK583439">
    <property type="protein sequence ID" value="KDO18416.1"/>
    <property type="molecule type" value="Genomic_DNA"/>
</dbReference>
<dbReference type="GeneID" id="24137871"/>
<dbReference type="RefSeq" id="XP_012210881.1">
    <property type="nucleotide sequence ID" value="XM_012355491.1"/>
</dbReference>
<dbReference type="Proteomes" id="UP000030745">
    <property type="component" value="Unassembled WGS sequence"/>
</dbReference>
<name>A0A067BVT8_SAPPC</name>
<reference evidence="1 2" key="1">
    <citation type="journal article" date="2013" name="PLoS Genet.">
        <title>Distinctive expansion of potential virulence genes in the genome of the oomycete fish pathogen Saprolegnia parasitica.</title>
        <authorList>
            <person name="Jiang R.H."/>
            <person name="de Bruijn I."/>
            <person name="Haas B.J."/>
            <person name="Belmonte R."/>
            <person name="Lobach L."/>
            <person name="Christie J."/>
            <person name="van den Ackerveken G."/>
            <person name="Bottin A."/>
            <person name="Bulone V."/>
            <person name="Diaz-Moreno S.M."/>
            <person name="Dumas B."/>
            <person name="Fan L."/>
            <person name="Gaulin E."/>
            <person name="Govers F."/>
            <person name="Grenville-Briggs L.J."/>
            <person name="Horner N.R."/>
            <person name="Levin J.Z."/>
            <person name="Mammella M."/>
            <person name="Meijer H.J."/>
            <person name="Morris P."/>
            <person name="Nusbaum C."/>
            <person name="Oome S."/>
            <person name="Phillips A.J."/>
            <person name="van Rooyen D."/>
            <person name="Rzeszutek E."/>
            <person name="Saraiva M."/>
            <person name="Secombes C.J."/>
            <person name="Seidl M.F."/>
            <person name="Snel B."/>
            <person name="Stassen J.H."/>
            <person name="Sykes S."/>
            <person name="Tripathy S."/>
            <person name="van den Berg H."/>
            <person name="Vega-Arreguin J.C."/>
            <person name="Wawra S."/>
            <person name="Young S.K."/>
            <person name="Zeng Q."/>
            <person name="Dieguez-Uribeondo J."/>
            <person name="Russ C."/>
            <person name="Tyler B.M."/>
            <person name="van West P."/>
        </authorList>
    </citation>
    <scope>NUCLEOTIDE SEQUENCE [LARGE SCALE GENOMIC DNA]</scope>
    <source>
        <strain evidence="1 2">CBS 223.65</strain>
    </source>
</reference>
<gene>
    <name evidence="1" type="ORF">SPRG_16228</name>
</gene>
<proteinExistence type="predicted"/>
<accession>A0A067BVT8</accession>
<protein>
    <submittedName>
        <fullName evidence="1">Uncharacterized protein</fullName>
    </submittedName>
</protein>
<evidence type="ECO:0000313" key="1">
    <source>
        <dbReference type="EMBL" id="KDO18416.1"/>
    </source>
</evidence>
<dbReference type="KEGG" id="spar:SPRG_16228"/>
<keyword evidence="2" id="KW-1185">Reference proteome</keyword>
<dbReference type="AlphaFoldDB" id="A0A067BVT8"/>
<evidence type="ECO:0000313" key="2">
    <source>
        <dbReference type="Proteomes" id="UP000030745"/>
    </source>
</evidence>
<organism evidence="1 2">
    <name type="scientific">Saprolegnia parasitica (strain CBS 223.65)</name>
    <dbReference type="NCBI Taxonomy" id="695850"/>
    <lineage>
        <taxon>Eukaryota</taxon>
        <taxon>Sar</taxon>
        <taxon>Stramenopiles</taxon>
        <taxon>Oomycota</taxon>
        <taxon>Saprolegniomycetes</taxon>
        <taxon>Saprolegniales</taxon>
        <taxon>Saprolegniaceae</taxon>
        <taxon>Saprolegnia</taxon>
    </lineage>
</organism>
<dbReference type="VEuPathDB" id="FungiDB:SPRG_16228"/>